<accession>A0A0G0WYN0</accession>
<dbReference type="Proteomes" id="UP000033969">
    <property type="component" value="Unassembled WGS sequence"/>
</dbReference>
<feature type="transmembrane region" description="Helical" evidence="1">
    <location>
        <begin position="31"/>
        <end position="50"/>
    </location>
</feature>
<comment type="caution">
    <text evidence="3">The sequence shown here is derived from an EMBL/GenBank/DDBJ whole genome shotgun (WGS) entry which is preliminary data.</text>
</comment>
<reference evidence="3 4" key="1">
    <citation type="journal article" date="2015" name="Nature">
        <title>rRNA introns, odd ribosomes, and small enigmatic genomes across a large radiation of phyla.</title>
        <authorList>
            <person name="Brown C.T."/>
            <person name="Hug L.A."/>
            <person name="Thomas B.C."/>
            <person name="Sharon I."/>
            <person name="Castelle C.J."/>
            <person name="Singh A."/>
            <person name="Wilkins M.J."/>
            <person name="Williams K.H."/>
            <person name="Banfield J.F."/>
        </authorList>
    </citation>
    <scope>NUCLEOTIDE SEQUENCE [LARGE SCALE GENOMIC DNA]</scope>
</reference>
<evidence type="ECO:0000313" key="3">
    <source>
        <dbReference type="EMBL" id="KKS17899.1"/>
    </source>
</evidence>
<name>A0A0G0WYN0_9BACT</name>
<organism evidence="3 4">
    <name type="scientific">Candidatus Woesebacteria bacterium GW2011_GWA1_41_7</name>
    <dbReference type="NCBI Taxonomy" id="1618556"/>
    <lineage>
        <taxon>Bacteria</taxon>
        <taxon>Candidatus Woeseibacteriota</taxon>
    </lineage>
</organism>
<feature type="non-terminal residue" evidence="3">
    <location>
        <position position="524"/>
    </location>
</feature>
<keyword evidence="1" id="KW-0472">Membrane</keyword>
<evidence type="ECO:0000313" key="4">
    <source>
        <dbReference type="Proteomes" id="UP000033969"/>
    </source>
</evidence>
<evidence type="ECO:0000259" key="2">
    <source>
        <dbReference type="Pfam" id="PF06114"/>
    </source>
</evidence>
<gene>
    <name evidence="3" type="ORF">UU74_C0015G0009</name>
</gene>
<protein>
    <recommendedName>
        <fullName evidence="2">IrrE N-terminal-like domain-containing protein</fullName>
    </recommendedName>
</protein>
<dbReference type="Gene3D" id="1.10.10.2910">
    <property type="match status" value="1"/>
</dbReference>
<dbReference type="InterPro" id="IPR010359">
    <property type="entry name" value="IrrE_HExxH"/>
</dbReference>
<dbReference type="AlphaFoldDB" id="A0A0G0WYN0"/>
<proteinExistence type="predicted"/>
<dbReference type="Gene3D" id="3.30.70.60">
    <property type="match status" value="1"/>
</dbReference>
<sequence>MATGWRGSYYRYKELFLNISVLYKKRADLRAFLEIVLSIVAVIVFVMFALKPTALTIISLVQQIKEERKTLSTLTQKANDLQKAGTLLAQNQRYIDNINTAVSSAPAPDMFMKQIEGLSARHSVDLMGLVVSDVVLIGSPKTIRISGELEPLPESANEMGYSISVKGSFSNIDNFMKELEKLRVISTIDSVTVNSSVTESGRVIVAVISGRVPYLGSSGKVSEVLSHKRPLSLSMMRKLESGLGIPAKVLLKTSEEFQTEKDISWNNYPIKEMRDRSYFGEKALEKSTLKELIEDFFRPIGSPAYVVGMLRKTYYRSKKPINKYSLAVWSAYVIKKANKIKYPIKFQKGSVDLEFMRKVAKLSVEFNGPLLARDLLIKYGIGLIIEPHFSNTYLDAMTILTNKDHPIIGLTIRQDRLDNFWFTLMHELAHVALHLDNPINLFYDDLDDKDVSSEEEGAADKLAGEALIPEDKWINSPARLIPSPIAAQSLARELGVHPAIVAGKMRHENARYRYLYALLGQGEV</sequence>
<dbReference type="EMBL" id="LCBU01000015">
    <property type="protein sequence ID" value="KKS17899.1"/>
    <property type="molecule type" value="Genomic_DNA"/>
</dbReference>
<feature type="domain" description="IrrE N-terminal-like" evidence="2">
    <location>
        <begin position="402"/>
        <end position="497"/>
    </location>
</feature>
<dbReference type="Pfam" id="PF06114">
    <property type="entry name" value="Peptidase_M78"/>
    <property type="match status" value="1"/>
</dbReference>
<keyword evidence="1" id="KW-0812">Transmembrane</keyword>
<keyword evidence="1" id="KW-1133">Transmembrane helix</keyword>
<dbReference type="InterPro" id="IPR014717">
    <property type="entry name" value="Transl_elong_EF1B/ribsomal_bS6"/>
</dbReference>
<evidence type="ECO:0000256" key="1">
    <source>
        <dbReference type="SAM" id="Phobius"/>
    </source>
</evidence>